<feature type="compositionally biased region" description="Basic and acidic residues" evidence="1">
    <location>
        <begin position="13"/>
        <end position="29"/>
    </location>
</feature>
<evidence type="ECO:0000259" key="2">
    <source>
        <dbReference type="PROSITE" id="PS50222"/>
    </source>
</evidence>
<dbReference type="GO" id="GO:0005509">
    <property type="term" value="F:calcium ion binding"/>
    <property type="evidence" value="ECO:0007669"/>
    <property type="project" value="InterPro"/>
</dbReference>
<dbReference type="GeneID" id="40314397"/>
<proteinExistence type="predicted"/>
<name>A0A3R7LLE1_9TRYP</name>
<evidence type="ECO:0000313" key="3">
    <source>
        <dbReference type="EMBL" id="RNF26981.1"/>
    </source>
</evidence>
<dbReference type="AlphaFoldDB" id="A0A3R7LLE1"/>
<feature type="domain" description="EF-hand" evidence="2">
    <location>
        <begin position="210"/>
        <end position="245"/>
    </location>
</feature>
<evidence type="ECO:0000313" key="4">
    <source>
        <dbReference type="Proteomes" id="UP000284403"/>
    </source>
</evidence>
<accession>A0A3R7LLE1</accession>
<feature type="compositionally biased region" description="Polar residues" evidence="1">
    <location>
        <begin position="1"/>
        <end position="10"/>
    </location>
</feature>
<reference evidence="3 4" key="1">
    <citation type="journal article" date="2018" name="BMC Genomics">
        <title>Genomic comparison of Trypanosoma conorhini and Trypanosoma rangeli to Trypanosoma cruzi strains of high and low virulence.</title>
        <authorList>
            <person name="Bradwell K.R."/>
            <person name="Koparde V.N."/>
            <person name="Matveyev A.V."/>
            <person name="Serrano M.G."/>
            <person name="Alves J.M."/>
            <person name="Parikh H."/>
            <person name="Huang B."/>
            <person name="Lee V."/>
            <person name="Espinosa-Alvarez O."/>
            <person name="Ortiz P.A."/>
            <person name="Costa-Martins A.G."/>
            <person name="Teixeira M.M."/>
            <person name="Buck G.A."/>
        </authorList>
    </citation>
    <scope>NUCLEOTIDE SEQUENCE [LARGE SCALE GENOMIC DNA]</scope>
    <source>
        <strain evidence="3 4">025E</strain>
    </source>
</reference>
<feature type="region of interest" description="Disordered" evidence="1">
    <location>
        <begin position="1"/>
        <end position="35"/>
    </location>
</feature>
<dbReference type="SUPFAM" id="SSF47473">
    <property type="entry name" value="EF-hand"/>
    <property type="match status" value="1"/>
</dbReference>
<dbReference type="RefSeq" id="XP_029232187.1">
    <property type="nucleotide sequence ID" value="XM_029367726.1"/>
</dbReference>
<dbReference type="Proteomes" id="UP000284403">
    <property type="component" value="Unassembled WGS sequence"/>
</dbReference>
<dbReference type="InterPro" id="IPR002048">
    <property type="entry name" value="EF_hand_dom"/>
</dbReference>
<evidence type="ECO:0000256" key="1">
    <source>
        <dbReference type="SAM" id="MobiDB-lite"/>
    </source>
</evidence>
<dbReference type="OrthoDB" id="250301at2759"/>
<organism evidence="3 4">
    <name type="scientific">Trypanosoma conorhini</name>
    <dbReference type="NCBI Taxonomy" id="83891"/>
    <lineage>
        <taxon>Eukaryota</taxon>
        <taxon>Discoba</taxon>
        <taxon>Euglenozoa</taxon>
        <taxon>Kinetoplastea</taxon>
        <taxon>Metakinetoplastina</taxon>
        <taxon>Trypanosomatida</taxon>
        <taxon>Trypanosomatidae</taxon>
        <taxon>Trypanosoma</taxon>
    </lineage>
</organism>
<dbReference type="EMBL" id="MKKU01000021">
    <property type="protein sequence ID" value="RNF26981.1"/>
    <property type="molecule type" value="Genomic_DNA"/>
</dbReference>
<gene>
    <name evidence="3" type="ORF">Tco025E_00786</name>
</gene>
<comment type="caution">
    <text evidence="3">The sequence shown here is derived from an EMBL/GenBank/DDBJ whole genome shotgun (WGS) entry which is preliminary data.</text>
</comment>
<dbReference type="InterPro" id="IPR011992">
    <property type="entry name" value="EF-hand-dom_pair"/>
</dbReference>
<keyword evidence="4" id="KW-1185">Reference proteome</keyword>
<sequence>MSFLDSQRTVRSVMHEPPRPPYRRVEPRDPPQPQQVPLRMRCAQSMGVSAPSCGRASQLKGSAVQKKGFTPVLTTEFTRTITEASETMKELHTFENFLTRHISRPSFLAGDERQDASTLDEAAADDSRASLMKVRPAAAQPPQRLMVRLLPRMFSELLLRHNSVASRLRERGREEVLKHMGDTGRRLGMRVVTSRELYFLLSCIFDEKTLWKDDIEYLFRFFDWAGKGFIDFQDLLDSASLLFVSPEVQAAVHCRRVLNERVLDDSVISIADVDVMLTALTVIFTCALPELPAFCDEVRQTVENVMPTYTVPVSTFRAEVNRISTLRRCLLAVQWDGSVLWSEVLPAPLEDDRGGTHSERLMRLVNTAIADGRERTPPSLSAPDDDYCVDVSHPRFIADAYLIRTGES</sequence>
<protein>
    <submittedName>
        <fullName evidence="3">Putative DNA repair protein RAD2</fullName>
    </submittedName>
</protein>
<dbReference type="PROSITE" id="PS50222">
    <property type="entry name" value="EF_HAND_2"/>
    <property type="match status" value="1"/>
</dbReference>